<dbReference type="PIRSF" id="PIRSF000185">
    <property type="entry name" value="Glu_DH"/>
    <property type="match status" value="1"/>
</dbReference>
<keyword evidence="8" id="KW-1185">Reference proteome</keyword>
<organism evidence="7 8">
    <name type="scientific">Dioscorea zingiberensis</name>
    <dbReference type="NCBI Taxonomy" id="325984"/>
    <lineage>
        <taxon>Eukaryota</taxon>
        <taxon>Viridiplantae</taxon>
        <taxon>Streptophyta</taxon>
        <taxon>Embryophyta</taxon>
        <taxon>Tracheophyta</taxon>
        <taxon>Spermatophyta</taxon>
        <taxon>Magnoliopsida</taxon>
        <taxon>Liliopsida</taxon>
        <taxon>Dioscoreales</taxon>
        <taxon>Dioscoreaceae</taxon>
        <taxon>Dioscorea</taxon>
    </lineage>
</organism>
<protein>
    <recommendedName>
        <fullName evidence="4">Glutamate dehydrogenase</fullName>
    </recommendedName>
</protein>
<dbReference type="InterPro" id="IPR014362">
    <property type="entry name" value="Glu_DH"/>
</dbReference>
<dbReference type="Gene3D" id="3.40.50.10860">
    <property type="entry name" value="Leucine Dehydrogenase, chain A, domain 1"/>
    <property type="match status" value="2"/>
</dbReference>
<dbReference type="InterPro" id="IPR006097">
    <property type="entry name" value="Glu/Leu/Phe/Val/Trp_DH_dimer"/>
</dbReference>
<evidence type="ECO:0000313" key="8">
    <source>
        <dbReference type="Proteomes" id="UP001085076"/>
    </source>
</evidence>
<comment type="similarity">
    <text evidence="1 4">Belongs to the Glu/Leu/Phe/Val dehydrogenases family.</text>
</comment>
<evidence type="ECO:0000313" key="7">
    <source>
        <dbReference type="EMBL" id="KAJ0961842.1"/>
    </source>
</evidence>
<dbReference type="InterPro" id="IPR046346">
    <property type="entry name" value="Aminoacid_DH-like_N_sf"/>
</dbReference>
<evidence type="ECO:0000256" key="2">
    <source>
        <dbReference type="ARBA" id="ARBA00023002"/>
    </source>
</evidence>
<dbReference type="Pfam" id="PF00208">
    <property type="entry name" value="ELFV_dehydrog"/>
    <property type="match status" value="1"/>
</dbReference>
<proteinExistence type="inferred from homology"/>
<dbReference type="Proteomes" id="UP001085076">
    <property type="component" value="Miscellaneous, Linkage group lg10"/>
</dbReference>
<feature type="domain" description="Glutamate/phenylalanine/leucine/valine/L-tryptophan dehydrogenase C-terminal" evidence="6">
    <location>
        <begin position="140"/>
        <end position="351"/>
    </location>
</feature>
<accession>A0A9D5BWB2</accession>
<reference evidence="7" key="2">
    <citation type="journal article" date="2022" name="Hortic Res">
        <title>The genome of Dioscorea zingiberensis sheds light on the biosynthesis, origin and evolution of the medicinally important diosgenin saponins.</title>
        <authorList>
            <person name="Li Y."/>
            <person name="Tan C."/>
            <person name="Li Z."/>
            <person name="Guo J."/>
            <person name="Li S."/>
            <person name="Chen X."/>
            <person name="Wang C."/>
            <person name="Dai X."/>
            <person name="Yang H."/>
            <person name="Song W."/>
            <person name="Hou L."/>
            <person name="Xu J."/>
            <person name="Tong Z."/>
            <person name="Xu A."/>
            <person name="Yuan X."/>
            <person name="Wang W."/>
            <person name="Yang Q."/>
            <person name="Chen L."/>
            <person name="Sun Z."/>
            <person name="Wang K."/>
            <person name="Pan B."/>
            <person name="Chen J."/>
            <person name="Bao Y."/>
            <person name="Liu F."/>
            <person name="Qi X."/>
            <person name="Gang D.R."/>
            <person name="Wen J."/>
            <person name="Li J."/>
        </authorList>
    </citation>
    <scope>NUCLEOTIDE SEQUENCE</scope>
    <source>
        <strain evidence="7">Dzin_1.0</strain>
    </source>
</reference>
<dbReference type="GO" id="GO:0005739">
    <property type="term" value="C:mitochondrion"/>
    <property type="evidence" value="ECO:0007669"/>
    <property type="project" value="TreeGrafter"/>
</dbReference>
<dbReference type="InterPro" id="IPR036291">
    <property type="entry name" value="NAD(P)-bd_dom_sf"/>
</dbReference>
<evidence type="ECO:0000256" key="3">
    <source>
        <dbReference type="ARBA" id="ARBA00023027"/>
    </source>
</evidence>
<sequence length="380" mass="41534">MSAFAATSRNFLRAGRLLGLNSTLEKSLLIPFREIKVECTIPKDDGSIVSFIGFRVQHDNARGPMKGGIRYHPQVDPDEVNALAQLMTWKTAVVDIPYDIPAPDMGTNAQTMAWILDEYSKFHGHSPAIVTGKPIDLGGSLGREGCSGRGVVFTARGFIGSWTAELIHKEGGKIIAISDVTGAIRNSDGIDILALSKHRAQGGNLKDFNGADIMDPNELLMHECDVLIPCALGGVLTRENAANVKAKYIIEAANHPIDPEADEILSKKGVVILPDIYANAGGVTVSYFEWVQNIQGYMWDEEKVNLKLQKYMTNAFKNIKAMCKTYDCNLRMGAFTLGVNPGIAKSPLLCENFGKHKTPLPFLFHLHTYSLQQTETKGGT</sequence>
<evidence type="ECO:0000256" key="4">
    <source>
        <dbReference type="PIRNR" id="PIRNR000185"/>
    </source>
</evidence>
<keyword evidence="3" id="KW-0520">NAD</keyword>
<dbReference type="GO" id="GO:0004352">
    <property type="term" value="F:glutamate dehydrogenase (NAD+) activity"/>
    <property type="evidence" value="ECO:0007669"/>
    <property type="project" value="TreeGrafter"/>
</dbReference>
<dbReference type="OrthoDB" id="6718861at2759"/>
<evidence type="ECO:0000259" key="6">
    <source>
        <dbReference type="SMART" id="SM00839"/>
    </source>
</evidence>
<dbReference type="CDD" id="cd01076">
    <property type="entry name" value="NAD_bind_1_Glu_DH"/>
    <property type="match status" value="1"/>
</dbReference>
<dbReference type="SMART" id="SM00839">
    <property type="entry name" value="ELFV_dehydrog"/>
    <property type="match status" value="1"/>
</dbReference>
<dbReference type="SUPFAM" id="SSF53223">
    <property type="entry name" value="Aminoacid dehydrogenase-like, N-terminal domain"/>
    <property type="match status" value="1"/>
</dbReference>
<dbReference type="SUPFAM" id="SSF51735">
    <property type="entry name" value="NAD(P)-binding Rossmann-fold domains"/>
    <property type="match status" value="1"/>
</dbReference>
<reference evidence="7" key="1">
    <citation type="submission" date="2021-03" db="EMBL/GenBank/DDBJ databases">
        <authorList>
            <person name="Li Z."/>
            <person name="Yang C."/>
        </authorList>
    </citation>
    <scope>NUCLEOTIDE SEQUENCE</scope>
    <source>
        <strain evidence="7">Dzin_1.0</strain>
        <tissue evidence="7">Leaf</tissue>
    </source>
</reference>
<dbReference type="GO" id="GO:0006538">
    <property type="term" value="P:L-glutamate catabolic process"/>
    <property type="evidence" value="ECO:0007669"/>
    <property type="project" value="TreeGrafter"/>
</dbReference>
<evidence type="ECO:0000256" key="5">
    <source>
        <dbReference type="PIRSR" id="PIRSR000185-3"/>
    </source>
</evidence>
<dbReference type="EMBL" id="JAGGNH010000010">
    <property type="protein sequence ID" value="KAJ0961842.1"/>
    <property type="molecule type" value="Genomic_DNA"/>
</dbReference>
<name>A0A9D5BWB2_9LILI</name>
<dbReference type="Gene3D" id="3.40.50.720">
    <property type="entry name" value="NAD(P)-binding Rossmann-like Domain"/>
    <property type="match status" value="1"/>
</dbReference>
<dbReference type="PANTHER" id="PTHR11606:SF24">
    <property type="entry name" value="NAD-SPECIFIC GLUTAMATE DEHYDROGENASE"/>
    <property type="match status" value="1"/>
</dbReference>
<dbReference type="InterPro" id="IPR033922">
    <property type="entry name" value="NAD_bind_Glu_DH"/>
</dbReference>
<dbReference type="AlphaFoldDB" id="A0A9D5BWB2"/>
<dbReference type="Pfam" id="PF02812">
    <property type="entry name" value="ELFV_dehydrog_N"/>
    <property type="match status" value="1"/>
</dbReference>
<evidence type="ECO:0000256" key="1">
    <source>
        <dbReference type="ARBA" id="ARBA00006382"/>
    </source>
</evidence>
<keyword evidence="2 4" id="KW-0560">Oxidoreductase</keyword>
<comment type="caution">
    <text evidence="7">The sequence shown here is derived from an EMBL/GenBank/DDBJ whole genome shotgun (WGS) entry which is preliminary data.</text>
</comment>
<dbReference type="InterPro" id="IPR006096">
    <property type="entry name" value="Glu/Leu/Phe/Val/Trp_DH_C"/>
</dbReference>
<gene>
    <name evidence="7" type="ORF">J5N97_029670</name>
</gene>
<dbReference type="PANTHER" id="PTHR11606">
    <property type="entry name" value="GLUTAMATE DEHYDROGENASE"/>
    <property type="match status" value="1"/>
</dbReference>
<feature type="site" description="Important for catalysis" evidence="5">
    <location>
        <position position="104"/>
    </location>
</feature>